<dbReference type="InterPro" id="IPR002577">
    <property type="entry name" value="HTH_HxlR"/>
</dbReference>
<protein>
    <submittedName>
        <fullName evidence="6">Winged helix-turn-helix transcriptional regulator</fullName>
    </submittedName>
</protein>
<evidence type="ECO:0000256" key="4">
    <source>
        <dbReference type="SAM" id="MobiDB-lite"/>
    </source>
</evidence>
<accession>A0ABW5R3P8</accession>
<feature type="domain" description="HTH hxlR-type" evidence="5">
    <location>
        <begin position="16"/>
        <end position="114"/>
    </location>
</feature>
<dbReference type="SUPFAM" id="SSF46785">
    <property type="entry name" value="Winged helix' DNA-binding domain"/>
    <property type="match status" value="1"/>
</dbReference>
<evidence type="ECO:0000313" key="7">
    <source>
        <dbReference type="Proteomes" id="UP001597493"/>
    </source>
</evidence>
<evidence type="ECO:0000256" key="1">
    <source>
        <dbReference type="ARBA" id="ARBA00023015"/>
    </source>
</evidence>
<dbReference type="RefSeq" id="WP_379279042.1">
    <property type="nucleotide sequence ID" value="NZ_JBHUGT010000039.1"/>
</dbReference>
<dbReference type="InterPro" id="IPR036388">
    <property type="entry name" value="WH-like_DNA-bd_sf"/>
</dbReference>
<dbReference type="EMBL" id="JBHUMY010000041">
    <property type="protein sequence ID" value="MFD2663299.1"/>
    <property type="molecule type" value="Genomic_DNA"/>
</dbReference>
<keyword evidence="7" id="KW-1185">Reference proteome</keyword>
<dbReference type="PANTHER" id="PTHR33204">
    <property type="entry name" value="TRANSCRIPTIONAL REGULATOR, MARR FAMILY"/>
    <property type="match status" value="1"/>
</dbReference>
<dbReference type="Gene3D" id="1.10.10.10">
    <property type="entry name" value="Winged helix-like DNA-binding domain superfamily/Winged helix DNA-binding domain"/>
    <property type="match status" value="1"/>
</dbReference>
<dbReference type="Pfam" id="PF01638">
    <property type="entry name" value="HxlR"/>
    <property type="match status" value="1"/>
</dbReference>
<name>A0ABW5R3P8_9BACL</name>
<dbReference type="Proteomes" id="UP001597493">
    <property type="component" value="Unassembled WGS sequence"/>
</dbReference>
<dbReference type="InterPro" id="IPR036390">
    <property type="entry name" value="WH_DNA-bd_sf"/>
</dbReference>
<proteinExistence type="predicted"/>
<organism evidence="6 7">
    <name type="scientific">Paenibacillus thailandensis</name>
    <dbReference type="NCBI Taxonomy" id="393250"/>
    <lineage>
        <taxon>Bacteria</taxon>
        <taxon>Bacillati</taxon>
        <taxon>Bacillota</taxon>
        <taxon>Bacilli</taxon>
        <taxon>Bacillales</taxon>
        <taxon>Paenibacillaceae</taxon>
        <taxon>Paenibacillus</taxon>
    </lineage>
</organism>
<keyword evidence="3" id="KW-0804">Transcription</keyword>
<keyword evidence="2" id="KW-0238">DNA-binding</keyword>
<dbReference type="PROSITE" id="PS51118">
    <property type="entry name" value="HTH_HXLR"/>
    <property type="match status" value="1"/>
</dbReference>
<sequence length="129" mass="14689">MPRKSRHGENPEGEACPVEYTLERIGGKWKGILLYHLLDGTKRFSELRNMSPAITQRMLTLQLRELEEDGIVHREVYQQIPPRVEYSLTEYGLTLKPIIMAMKKWGEAHKQGHPAPRVSAKGNAAIDSP</sequence>
<evidence type="ECO:0000259" key="5">
    <source>
        <dbReference type="PROSITE" id="PS51118"/>
    </source>
</evidence>
<evidence type="ECO:0000313" key="6">
    <source>
        <dbReference type="EMBL" id="MFD2663299.1"/>
    </source>
</evidence>
<feature type="region of interest" description="Disordered" evidence="4">
    <location>
        <begin position="110"/>
        <end position="129"/>
    </location>
</feature>
<gene>
    <name evidence="6" type="ORF">ACFSW5_23970</name>
</gene>
<reference evidence="7" key="1">
    <citation type="journal article" date="2019" name="Int. J. Syst. Evol. Microbiol.">
        <title>The Global Catalogue of Microorganisms (GCM) 10K type strain sequencing project: providing services to taxonomists for standard genome sequencing and annotation.</title>
        <authorList>
            <consortium name="The Broad Institute Genomics Platform"/>
            <consortium name="The Broad Institute Genome Sequencing Center for Infectious Disease"/>
            <person name="Wu L."/>
            <person name="Ma J."/>
        </authorList>
    </citation>
    <scope>NUCLEOTIDE SEQUENCE [LARGE SCALE GENOMIC DNA]</scope>
    <source>
        <strain evidence="7">TISTR 1827</strain>
    </source>
</reference>
<comment type="caution">
    <text evidence="6">The sequence shown here is derived from an EMBL/GenBank/DDBJ whole genome shotgun (WGS) entry which is preliminary data.</text>
</comment>
<keyword evidence="1" id="KW-0805">Transcription regulation</keyword>
<evidence type="ECO:0000256" key="3">
    <source>
        <dbReference type="ARBA" id="ARBA00023163"/>
    </source>
</evidence>
<dbReference type="PANTHER" id="PTHR33204:SF33">
    <property type="entry name" value="TRANSCRIPTIONAL REGULATOR, MARR FAMILY"/>
    <property type="match status" value="1"/>
</dbReference>
<evidence type="ECO:0000256" key="2">
    <source>
        <dbReference type="ARBA" id="ARBA00023125"/>
    </source>
</evidence>